<proteinExistence type="predicted"/>
<dbReference type="SUPFAM" id="SSF53098">
    <property type="entry name" value="Ribonuclease H-like"/>
    <property type="match status" value="1"/>
</dbReference>
<gene>
    <name evidence="1" type="ORF">FHU31_005955</name>
</gene>
<dbReference type="InterPro" id="IPR012337">
    <property type="entry name" value="RNaseH-like_sf"/>
</dbReference>
<protein>
    <submittedName>
        <fullName evidence="1">Uncharacterized protein</fullName>
    </submittedName>
</protein>
<evidence type="ECO:0000313" key="1">
    <source>
        <dbReference type="EMBL" id="NIH98931.1"/>
    </source>
</evidence>
<accession>A0A7X5U5T8</accession>
<dbReference type="AlphaFoldDB" id="A0A7X5U5T8"/>
<comment type="caution">
    <text evidence="1">The sequence shown here is derived from an EMBL/GenBank/DDBJ whole genome shotgun (WGS) entry which is preliminary data.</text>
</comment>
<dbReference type="Gene3D" id="3.30.420.10">
    <property type="entry name" value="Ribonuclease H-like superfamily/Ribonuclease H"/>
    <property type="match status" value="1"/>
</dbReference>
<evidence type="ECO:0000313" key="2">
    <source>
        <dbReference type="Proteomes" id="UP000547444"/>
    </source>
</evidence>
<dbReference type="EMBL" id="JAANOW010000005">
    <property type="protein sequence ID" value="NIH98931.1"/>
    <property type="molecule type" value="Genomic_DNA"/>
</dbReference>
<name>A0A7X5U5T8_9MYCO</name>
<dbReference type="InterPro" id="IPR036397">
    <property type="entry name" value="RNaseH_sf"/>
</dbReference>
<keyword evidence="2" id="KW-1185">Reference proteome</keyword>
<dbReference type="RefSeq" id="WP_167164641.1">
    <property type="nucleotide sequence ID" value="NZ_JAANOW010000005.1"/>
</dbReference>
<dbReference type="GO" id="GO:0003676">
    <property type="term" value="F:nucleic acid binding"/>
    <property type="evidence" value="ECO:0007669"/>
    <property type="project" value="InterPro"/>
</dbReference>
<reference evidence="1 2" key="1">
    <citation type="submission" date="2020-03" db="EMBL/GenBank/DDBJ databases">
        <title>Sequencing the genomes of 1000 actinobacteria strains.</title>
        <authorList>
            <person name="Klenk H.-P."/>
        </authorList>
    </citation>
    <scope>NUCLEOTIDE SEQUENCE [LARGE SCALE GENOMIC DNA]</scope>
    <source>
        <strain evidence="1 2">DSM 44556</strain>
    </source>
</reference>
<dbReference type="Proteomes" id="UP000547444">
    <property type="component" value="Unassembled WGS sequence"/>
</dbReference>
<sequence>MDICFIDTETLGLHPDAPVWDFAAVRRFAAGGEDKTEFRIRHDPAHWLDELAKAPHGQQFVDDYLNRYVRSDAATEFDAAVMMNIVTRGALVVACNPGFDLPRIDKLIVKHGMTPSYHYHPFDISSIVFGALATASRLDGKPPLFYTPDGPPWKSDALAAYRGVKAEDYARHTAAGDVAWTVAQWDAVIGTKQGTK</sequence>
<organism evidence="1 2">
    <name type="scientific">Mycolicibacterium fluoranthenivorans</name>
    <dbReference type="NCBI Taxonomy" id="258505"/>
    <lineage>
        <taxon>Bacteria</taxon>
        <taxon>Bacillati</taxon>
        <taxon>Actinomycetota</taxon>
        <taxon>Actinomycetes</taxon>
        <taxon>Mycobacteriales</taxon>
        <taxon>Mycobacteriaceae</taxon>
        <taxon>Mycolicibacterium</taxon>
    </lineage>
</organism>